<evidence type="ECO:0000256" key="4">
    <source>
        <dbReference type="ARBA" id="ARBA00022824"/>
    </source>
</evidence>
<evidence type="ECO:0000256" key="1">
    <source>
        <dbReference type="ARBA" id="ARBA00004173"/>
    </source>
</evidence>
<keyword evidence="6" id="KW-0472">Membrane</keyword>
<dbReference type="GO" id="GO:0005783">
    <property type="term" value="C:endoplasmic reticulum"/>
    <property type="evidence" value="ECO:0007669"/>
    <property type="project" value="UniProtKB-SubCell"/>
</dbReference>
<evidence type="ECO:0000256" key="6">
    <source>
        <dbReference type="ARBA" id="ARBA00023136"/>
    </source>
</evidence>
<protein>
    <submittedName>
        <fullName evidence="7">Uncharacterized protein</fullName>
    </submittedName>
</protein>
<evidence type="ECO:0000313" key="8">
    <source>
        <dbReference type="Proteomes" id="UP000054567"/>
    </source>
</evidence>
<proteinExistence type="predicted"/>
<dbReference type="GO" id="GO:0005739">
    <property type="term" value="C:mitochondrion"/>
    <property type="evidence" value="ECO:0007669"/>
    <property type="project" value="UniProtKB-SubCell"/>
</dbReference>
<dbReference type="InterPro" id="IPR052374">
    <property type="entry name" value="SERAC1"/>
</dbReference>
<reference evidence="8" key="3">
    <citation type="journal article" date="2010" name="Genome Res.">
        <title>Population genomic sequencing of Coccidioides fungi reveals recent hybridization and transposon control.</title>
        <authorList>
            <person name="Neafsey D.E."/>
            <person name="Barker B.M."/>
            <person name="Sharpton T.J."/>
            <person name="Stajich J.E."/>
            <person name="Park D.J."/>
            <person name="Whiston E."/>
            <person name="Hung C.-Y."/>
            <person name="McMahan C."/>
            <person name="White J."/>
            <person name="Sykes S."/>
            <person name="Heiman D."/>
            <person name="Young S."/>
            <person name="Zeng Q."/>
            <person name="Abouelleil A."/>
            <person name="Aftuck L."/>
            <person name="Bessette D."/>
            <person name="Brown A."/>
            <person name="FitzGerald M."/>
            <person name="Lui A."/>
            <person name="Macdonald J.P."/>
            <person name="Priest M."/>
            <person name="Orbach M.J."/>
            <person name="Galgiani J.N."/>
            <person name="Kirkland T.N."/>
            <person name="Cole G.T."/>
            <person name="Birren B.W."/>
            <person name="Henn M.R."/>
            <person name="Taylor J.W."/>
            <person name="Rounsley S.D."/>
        </authorList>
    </citation>
    <scope>NUCLEOTIDE SEQUENCE [LARGE SCALE GENOMIC DNA]</scope>
    <source>
        <strain evidence="8">RMSCC 3488</strain>
    </source>
</reference>
<dbReference type="Gene3D" id="3.40.50.1820">
    <property type="entry name" value="alpha/beta hydrolase"/>
    <property type="match status" value="1"/>
</dbReference>
<dbReference type="AlphaFoldDB" id="A0A0J6F3S8"/>
<gene>
    <name evidence="7" type="ORF">CPAG_03899</name>
</gene>
<dbReference type="PANTHER" id="PTHR48182:SF2">
    <property type="entry name" value="PROTEIN SERAC1"/>
    <property type="match status" value="1"/>
</dbReference>
<name>A0A0J6F3S8_COCPO</name>
<dbReference type="GO" id="GO:0016020">
    <property type="term" value="C:membrane"/>
    <property type="evidence" value="ECO:0007669"/>
    <property type="project" value="UniProtKB-SubCell"/>
</dbReference>
<dbReference type="EMBL" id="DS268110">
    <property type="protein sequence ID" value="KMM67566.1"/>
    <property type="molecule type" value="Genomic_DNA"/>
</dbReference>
<keyword evidence="5" id="KW-0496">Mitochondrion</keyword>
<evidence type="ECO:0000313" key="7">
    <source>
        <dbReference type="EMBL" id="KMM67566.1"/>
    </source>
</evidence>
<reference evidence="8" key="2">
    <citation type="journal article" date="2009" name="Genome Res.">
        <title>Comparative genomic analyses of the human fungal pathogens Coccidioides and their relatives.</title>
        <authorList>
            <person name="Sharpton T.J."/>
            <person name="Stajich J.E."/>
            <person name="Rounsley S.D."/>
            <person name="Gardner M.J."/>
            <person name="Wortman J.R."/>
            <person name="Jordar V.S."/>
            <person name="Maiti R."/>
            <person name="Kodira C.D."/>
            <person name="Neafsey D.E."/>
            <person name="Zeng Q."/>
            <person name="Hung C.-Y."/>
            <person name="McMahan C."/>
            <person name="Muszewska A."/>
            <person name="Grynberg M."/>
            <person name="Mandel M.A."/>
            <person name="Kellner E.M."/>
            <person name="Barker B.M."/>
            <person name="Galgiani J.N."/>
            <person name="Orbach M.J."/>
            <person name="Kirkland T.N."/>
            <person name="Cole G.T."/>
            <person name="Henn M.R."/>
            <person name="Birren B.W."/>
            <person name="Taylor J.W."/>
        </authorList>
    </citation>
    <scope>NUCLEOTIDE SEQUENCE [LARGE SCALE GENOMIC DNA]</scope>
    <source>
        <strain evidence="8">RMSCC 3488</strain>
    </source>
</reference>
<dbReference type="SUPFAM" id="SSF53474">
    <property type="entry name" value="alpha/beta-Hydrolases"/>
    <property type="match status" value="1"/>
</dbReference>
<dbReference type="PANTHER" id="PTHR48182">
    <property type="entry name" value="PROTEIN SERAC1"/>
    <property type="match status" value="1"/>
</dbReference>
<dbReference type="InterPro" id="IPR029058">
    <property type="entry name" value="AB_hydrolase_fold"/>
</dbReference>
<accession>A0A0J6F3S8</accession>
<dbReference type="OrthoDB" id="5086500at2759"/>
<dbReference type="VEuPathDB" id="FungiDB:CPAG_03899"/>
<sequence>MLRRFRDHSRDLKRTWEKRFIFSKESVGLQDIPNPCQHDSTFIGPAPTRSTKPVKDRSADPLGITVLYEPQAQHTADIIFVHGLGGSSLQTWSKDGDPKLRWPQQWLPLEPETCKARILTFGYNAPFQRGRDGSAADILDFARSLLLEMKYGKDDQSRELGLGKKPIIFVNHSLGGLVFKREIQAYVQGIRDDGFCSIVKNIHAVLFLSTPHHGAKPARILNWISSISIFSRSSKRYITELEANSRIIPDINESFRSFIHNLEIFSFYELEPTPITRFISVTIVGKESAKIGCPGEVRVPLDANHHTVCKFSSPRESTYKKLNGLLQHLVFSYQFAGADIADSRVHNVKIGADMPVIEPRLEH</sequence>
<evidence type="ECO:0000256" key="3">
    <source>
        <dbReference type="ARBA" id="ARBA00004370"/>
    </source>
</evidence>
<evidence type="ECO:0000256" key="2">
    <source>
        <dbReference type="ARBA" id="ARBA00004240"/>
    </source>
</evidence>
<reference evidence="7 8" key="1">
    <citation type="submission" date="2007-06" db="EMBL/GenBank/DDBJ databases">
        <title>The Genome Sequence of Coccidioides posadasii RMSCC_3488.</title>
        <authorList>
            <consortium name="Coccidioides Genome Resources Consortium"/>
            <consortium name="The Broad Institute Genome Sequencing Platform"/>
            <person name="Henn M.R."/>
            <person name="Sykes S."/>
            <person name="Young S."/>
            <person name="Jaffe D."/>
            <person name="Berlin A."/>
            <person name="Alvarez P."/>
            <person name="Butler J."/>
            <person name="Gnerre S."/>
            <person name="Grabherr M."/>
            <person name="Mauceli E."/>
            <person name="Brockman W."/>
            <person name="Kodira C."/>
            <person name="Alvarado L."/>
            <person name="Zeng Q."/>
            <person name="Crawford M."/>
            <person name="Antoine C."/>
            <person name="Devon K."/>
            <person name="Galgiani J."/>
            <person name="Orsborn K."/>
            <person name="Lewis M.L."/>
            <person name="Nusbaum C."/>
            <person name="Galagan J."/>
            <person name="Birren B."/>
        </authorList>
    </citation>
    <scope>NUCLEOTIDE SEQUENCE [LARGE SCALE GENOMIC DNA]</scope>
    <source>
        <strain evidence="7 8">RMSCC 3488</strain>
    </source>
</reference>
<keyword evidence="4" id="KW-0256">Endoplasmic reticulum</keyword>
<comment type="subcellular location">
    <subcellularLocation>
        <location evidence="2">Endoplasmic reticulum</location>
    </subcellularLocation>
    <subcellularLocation>
        <location evidence="3">Membrane</location>
    </subcellularLocation>
    <subcellularLocation>
        <location evidence="1">Mitochondrion</location>
    </subcellularLocation>
</comment>
<organism evidence="7 8">
    <name type="scientific">Coccidioides posadasii RMSCC 3488</name>
    <dbReference type="NCBI Taxonomy" id="454284"/>
    <lineage>
        <taxon>Eukaryota</taxon>
        <taxon>Fungi</taxon>
        <taxon>Dikarya</taxon>
        <taxon>Ascomycota</taxon>
        <taxon>Pezizomycotina</taxon>
        <taxon>Eurotiomycetes</taxon>
        <taxon>Eurotiomycetidae</taxon>
        <taxon>Onygenales</taxon>
        <taxon>Onygenaceae</taxon>
        <taxon>Coccidioides</taxon>
    </lineage>
</organism>
<dbReference type="Proteomes" id="UP000054567">
    <property type="component" value="Unassembled WGS sequence"/>
</dbReference>
<evidence type="ECO:0000256" key="5">
    <source>
        <dbReference type="ARBA" id="ARBA00023128"/>
    </source>
</evidence>